<evidence type="ECO:0000256" key="4">
    <source>
        <dbReference type="ARBA" id="ARBA00022801"/>
    </source>
</evidence>
<organism evidence="10 11">
    <name type="scientific">Ulvibacter antarcticus</name>
    <dbReference type="NCBI Taxonomy" id="442714"/>
    <lineage>
        <taxon>Bacteria</taxon>
        <taxon>Pseudomonadati</taxon>
        <taxon>Bacteroidota</taxon>
        <taxon>Flavobacteriia</taxon>
        <taxon>Flavobacteriales</taxon>
        <taxon>Flavobacteriaceae</taxon>
        <taxon>Ulvibacter</taxon>
    </lineage>
</organism>
<evidence type="ECO:0000256" key="1">
    <source>
        <dbReference type="ARBA" id="ARBA00000829"/>
    </source>
</evidence>
<dbReference type="InterPro" id="IPR006102">
    <property type="entry name" value="Ig-like_GH2"/>
</dbReference>
<gene>
    <name evidence="10" type="ORF">BXY75_0527</name>
</gene>
<evidence type="ECO:0000259" key="8">
    <source>
        <dbReference type="Pfam" id="PF17753"/>
    </source>
</evidence>
<evidence type="ECO:0000256" key="2">
    <source>
        <dbReference type="ARBA" id="ARBA00007401"/>
    </source>
</evidence>
<dbReference type="Pfam" id="PF22666">
    <property type="entry name" value="Glyco_hydro_2_N2"/>
    <property type="match status" value="1"/>
</dbReference>
<comment type="catalytic activity">
    <reaction evidence="1">
        <text>Hydrolysis of terminal, non-reducing beta-D-mannose residues in beta-D-mannosides.</text>
        <dbReference type="EC" id="3.2.1.25"/>
    </reaction>
</comment>
<feature type="domain" description="Beta-mannosidase Ig-fold" evidence="8">
    <location>
        <begin position="748"/>
        <end position="802"/>
    </location>
</feature>
<dbReference type="EC" id="3.2.1.25" evidence="3"/>
<comment type="caution">
    <text evidence="10">The sequence shown here is derived from an EMBL/GenBank/DDBJ whole genome shotgun (WGS) entry which is preliminary data.</text>
</comment>
<dbReference type="InterPro" id="IPR008979">
    <property type="entry name" value="Galactose-bd-like_sf"/>
</dbReference>
<evidence type="ECO:0000256" key="6">
    <source>
        <dbReference type="ARBA" id="ARBA00023295"/>
    </source>
</evidence>
<dbReference type="FunFam" id="3.20.20.80:FF:000050">
    <property type="entry name" value="Beta-mannosidase B"/>
    <property type="match status" value="1"/>
</dbReference>
<keyword evidence="4" id="KW-0378">Hydrolase</keyword>
<comment type="similarity">
    <text evidence="2">Belongs to the glycosyl hydrolase 2 family.</text>
</comment>
<dbReference type="SUPFAM" id="SSF51445">
    <property type="entry name" value="(Trans)glycosidases"/>
    <property type="match status" value="1"/>
</dbReference>
<dbReference type="GO" id="GO:0005975">
    <property type="term" value="P:carbohydrate metabolic process"/>
    <property type="evidence" value="ECO:0007669"/>
    <property type="project" value="InterPro"/>
</dbReference>
<dbReference type="InterPro" id="IPR050887">
    <property type="entry name" value="Beta-mannosidase_GH2"/>
</dbReference>
<dbReference type="Proteomes" id="UP000271339">
    <property type="component" value="Unassembled WGS sequence"/>
</dbReference>
<dbReference type="InterPro" id="IPR017853">
    <property type="entry name" value="GH"/>
</dbReference>
<sequence length="820" mass="95204">MLLLLTSCYESSNNTLLLNDNWQFSELNSNDWQKATVPGTVQTDLLSFGKIPDSFKLNNEDSIQWISEKNWQYKKVFTISEALQKKTKHFLKFEGLDTYASVFLNDSLILTANNAFRSWEADVSDILSEENELKIIFKSTDSIEKIQADKLDYTLPEGLRVFTRKPQFQYGWDWGPTIKTMGIWRDISLISYDNIRLKDVFLKTESINVLDSLATLTAFLDLDTPQHDINTIEIVNNTTGERLNQSVEVYGSKDEYAVPFQIKNPKLWWTHNLGEPFLYDITVYVKHGNSIIDSISKKVGLRTIKLVAEKDSIGESFYFKLNGIPVYMKGANYIPQNIFLADVTKHQRETLLDQAVDANMNMLRIWGGGVYEDDAFYDLCDKKGILLWQDFMYACAMYPGDDDFLENAKQEAIDNVKRLRQHPSIALWCGNNENSEGWHRWGWKDGKTETQKQEIWNGYYALFNHILPKVVDSLNPSIDYWETSPKYGRGNKRFEFEGDAHDWWVWHDGYPFEHFEEQVPRFMSEFGFQSFPSIEAIQYFTEQENIDLDHPAFETHQKHKRGFQLIREYMERDFPVPENDEDYVYVSQLLQAYGITKGIRAHRLAKPYNMGSLYWQLNDCWPVVSWSGIDGLGREKALHYKVKKAFENLLIIPKVENNILKIAVVDDNLTSMAADMFVIIRDFSGRNLFESGTAVVHSFYDKNEIVFEVFLKDLNFDRNASYAEIHFGDLKEVYFFGKPKDLKLPIQDISMDVVKTSYGFLISLTSETLQKDVFLFSESRGDFSDNFFDLLPGEAKEIELYTEASEVVVKMKTLNKILNP</sequence>
<dbReference type="Gene3D" id="3.20.20.80">
    <property type="entry name" value="Glycosidases"/>
    <property type="match status" value="1"/>
</dbReference>
<feature type="domain" description="Beta-mannosidase-like galactose-binding" evidence="9">
    <location>
        <begin position="22"/>
        <end position="185"/>
    </location>
</feature>
<dbReference type="Gene3D" id="2.60.40.10">
    <property type="entry name" value="Immunoglobulins"/>
    <property type="match status" value="2"/>
</dbReference>
<dbReference type="PANTHER" id="PTHR43730:SF1">
    <property type="entry name" value="BETA-MANNOSIDASE"/>
    <property type="match status" value="1"/>
</dbReference>
<dbReference type="InterPro" id="IPR041625">
    <property type="entry name" value="Beta-mannosidase_Ig"/>
</dbReference>
<dbReference type="InterPro" id="IPR013783">
    <property type="entry name" value="Ig-like_fold"/>
</dbReference>
<dbReference type="InterPro" id="IPR036156">
    <property type="entry name" value="Beta-gal/glucu_dom_sf"/>
</dbReference>
<evidence type="ECO:0000259" key="7">
    <source>
        <dbReference type="Pfam" id="PF00703"/>
    </source>
</evidence>
<name>A0A3L9Z6S7_9FLAO</name>
<evidence type="ECO:0000313" key="11">
    <source>
        <dbReference type="Proteomes" id="UP000271339"/>
    </source>
</evidence>
<evidence type="ECO:0000313" key="10">
    <source>
        <dbReference type="EMBL" id="RMA66108.1"/>
    </source>
</evidence>
<dbReference type="Gene3D" id="2.60.120.260">
    <property type="entry name" value="Galactose-binding domain-like"/>
    <property type="match status" value="1"/>
</dbReference>
<dbReference type="Pfam" id="PF00703">
    <property type="entry name" value="Glyco_hydro_2"/>
    <property type="match status" value="1"/>
</dbReference>
<dbReference type="SUPFAM" id="SSF49303">
    <property type="entry name" value="beta-Galactosidase/glucuronidase domain"/>
    <property type="match status" value="2"/>
</dbReference>
<evidence type="ECO:0000256" key="3">
    <source>
        <dbReference type="ARBA" id="ARBA00012754"/>
    </source>
</evidence>
<proteinExistence type="inferred from homology"/>
<dbReference type="GO" id="GO:0006516">
    <property type="term" value="P:glycoprotein catabolic process"/>
    <property type="evidence" value="ECO:0007669"/>
    <property type="project" value="TreeGrafter"/>
</dbReference>
<dbReference type="SUPFAM" id="SSF49785">
    <property type="entry name" value="Galactose-binding domain-like"/>
    <property type="match status" value="1"/>
</dbReference>
<dbReference type="Pfam" id="PF17753">
    <property type="entry name" value="Ig_mannosidase"/>
    <property type="match status" value="1"/>
</dbReference>
<evidence type="ECO:0000259" key="9">
    <source>
        <dbReference type="Pfam" id="PF22666"/>
    </source>
</evidence>
<feature type="domain" description="Glycoside hydrolase family 2 immunoglobulin-like beta-sandwich" evidence="7">
    <location>
        <begin position="197"/>
        <end position="302"/>
    </location>
</feature>
<keyword evidence="6" id="KW-0326">Glycosidase</keyword>
<keyword evidence="5" id="KW-0325">Glycoprotein</keyword>
<accession>A0A3L9Z6S7</accession>
<evidence type="ECO:0000256" key="5">
    <source>
        <dbReference type="ARBA" id="ARBA00023180"/>
    </source>
</evidence>
<dbReference type="AlphaFoldDB" id="A0A3L9Z6S7"/>
<dbReference type="GO" id="GO:0004567">
    <property type="term" value="F:beta-mannosidase activity"/>
    <property type="evidence" value="ECO:0007669"/>
    <property type="project" value="UniProtKB-EC"/>
</dbReference>
<protein>
    <recommendedName>
        <fullName evidence="3">beta-mannosidase</fullName>
        <ecNumber evidence="3">3.2.1.25</ecNumber>
    </recommendedName>
</protein>
<dbReference type="EMBL" id="REFC01000011">
    <property type="protein sequence ID" value="RMA66108.1"/>
    <property type="molecule type" value="Genomic_DNA"/>
</dbReference>
<keyword evidence="11" id="KW-1185">Reference proteome</keyword>
<dbReference type="InterPro" id="IPR054593">
    <property type="entry name" value="Beta-mannosidase-like_N2"/>
</dbReference>
<dbReference type="PANTHER" id="PTHR43730">
    <property type="entry name" value="BETA-MANNOSIDASE"/>
    <property type="match status" value="1"/>
</dbReference>
<reference evidence="10 11" key="1">
    <citation type="submission" date="2018-10" db="EMBL/GenBank/DDBJ databases">
        <title>Genomic Encyclopedia of Archaeal and Bacterial Type Strains, Phase II (KMG-II): from individual species to whole genera.</title>
        <authorList>
            <person name="Goeker M."/>
        </authorList>
    </citation>
    <scope>NUCLEOTIDE SEQUENCE [LARGE SCALE GENOMIC DNA]</scope>
    <source>
        <strain evidence="10 11">DSM 23424</strain>
    </source>
</reference>